<evidence type="ECO:0000256" key="3">
    <source>
        <dbReference type="ARBA" id="ARBA00023143"/>
    </source>
</evidence>
<accession>A0ABW4Q617</accession>
<dbReference type="Proteomes" id="UP001597307">
    <property type="component" value="Unassembled WGS sequence"/>
</dbReference>
<feature type="domain" description="Flagellin C-terminal" evidence="5">
    <location>
        <begin position="208"/>
        <end position="286"/>
    </location>
</feature>
<protein>
    <submittedName>
        <fullName evidence="6">Flagellar hook-associated protein FlgL</fullName>
    </submittedName>
</protein>
<name>A0ABW4Q617_9MICC</name>
<dbReference type="PANTHER" id="PTHR42792:SF1">
    <property type="entry name" value="FLAGELLAR HOOK-ASSOCIATED PROTEIN 3"/>
    <property type="match status" value="1"/>
</dbReference>
<comment type="caution">
    <text evidence="6">The sequence shown here is derived from an EMBL/GenBank/DDBJ whole genome shotgun (WGS) entry which is preliminary data.</text>
</comment>
<dbReference type="Gene3D" id="1.20.1330.10">
    <property type="entry name" value="f41 fragment of flagellin, N-terminal domain"/>
    <property type="match status" value="1"/>
</dbReference>
<dbReference type="InterPro" id="IPR046358">
    <property type="entry name" value="Flagellin_C"/>
</dbReference>
<dbReference type="RefSeq" id="WP_343877433.1">
    <property type="nucleotide sequence ID" value="NZ_BAAAIJ010000005.1"/>
</dbReference>
<evidence type="ECO:0000259" key="4">
    <source>
        <dbReference type="Pfam" id="PF00669"/>
    </source>
</evidence>
<evidence type="ECO:0000256" key="2">
    <source>
        <dbReference type="ARBA" id="ARBA00005709"/>
    </source>
</evidence>
<proteinExistence type="inferred from homology"/>
<evidence type="ECO:0000313" key="7">
    <source>
        <dbReference type="Proteomes" id="UP001597307"/>
    </source>
</evidence>
<keyword evidence="6" id="KW-0282">Flagellum</keyword>
<dbReference type="Pfam" id="PF00669">
    <property type="entry name" value="Flagellin_N"/>
    <property type="match status" value="1"/>
</dbReference>
<evidence type="ECO:0000313" key="6">
    <source>
        <dbReference type="EMBL" id="MFD1845711.1"/>
    </source>
</evidence>
<gene>
    <name evidence="6" type="primary">flgL</name>
    <name evidence="6" type="ORF">ACFSFX_03760</name>
</gene>
<dbReference type="SUPFAM" id="SSF64518">
    <property type="entry name" value="Phase 1 flagellin"/>
    <property type="match status" value="1"/>
</dbReference>
<dbReference type="InterPro" id="IPR001029">
    <property type="entry name" value="Flagellin_N"/>
</dbReference>
<sequence>MITRVTNQTMMQSAERNLQANLARMAELQDRASGQKAFTRASDDPSAAAESLRVRAELRAVDQYSRNIADGNSWLTAVDSSMTAASATLNKVRDLTVQGGNGSLSEAGRQALAIEVKALREQLLTQANTTHQGRTIYAGNSDRGYAFGDDLEYTGGSAVMRRVDANVEVRVDVDGSKVFGTGDTSVFRLLDRIEADLKLGADMSGHLGALDTRLSAIRTNHAEVGTRHAQILSSQEVTMDKSVSLEAQRSRVEDVDLAAVILEMKLQEVTYQSALAVTARVLQPTLMDFLR</sequence>
<evidence type="ECO:0000256" key="1">
    <source>
        <dbReference type="ARBA" id="ARBA00004365"/>
    </source>
</evidence>
<comment type="similarity">
    <text evidence="2">Belongs to the bacterial flagellin family.</text>
</comment>
<organism evidence="6 7">
    <name type="scientific">Arthrobacter flavus</name>
    <dbReference type="NCBI Taxonomy" id="95172"/>
    <lineage>
        <taxon>Bacteria</taxon>
        <taxon>Bacillati</taxon>
        <taxon>Actinomycetota</taxon>
        <taxon>Actinomycetes</taxon>
        <taxon>Micrococcales</taxon>
        <taxon>Micrococcaceae</taxon>
        <taxon>Arthrobacter</taxon>
    </lineage>
</organism>
<dbReference type="InterPro" id="IPR013384">
    <property type="entry name" value="Flagell_FlgL"/>
</dbReference>
<dbReference type="InterPro" id="IPR001492">
    <property type="entry name" value="Flagellin"/>
</dbReference>
<dbReference type="NCBIfam" id="TIGR02550">
    <property type="entry name" value="flagell_flgL"/>
    <property type="match status" value="1"/>
</dbReference>
<dbReference type="PANTHER" id="PTHR42792">
    <property type="entry name" value="FLAGELLIN"/>
    <property type="match status" value="1"/>
</dbReference>
<reference evidence="7" key="1">
    <citation type="journal article" date="2019" name="Int. J. Syst. Evol. Microbiol.">
        <title>The Global Catalogue of Microorganisms (GCM) 10K type strain sequencing project: providing services to taxonomists for standard genome sequencing and annotation.</title>
        <authorList>
            <consortium name="The Broad Institute Genomics Platform"/>
            <consortium name="The Broad Institute Genome Sequencing Center for Infectious Disease"/>
            <person name="Wu L."/>
            <person name="Ma J."/>
        </authorList>
    </citation>
    <scope>NUCLEOTIDE SEQUENCE [LARGE SCALE GENOMIC DNA]</scope>
    <source>
        <strain evidence="7">JCM 11496</strain>
    </source>
</reference>
<dbReference type="EMBL" id="JBHUGA010000008">
    <property type="protein sequence ID" value="MFD1845711.1"/>
    <property type="molecule type" value="Genomic_DNA"/>
</dbReference>
<dbReference type="Pfam" id="PF00700">
    <property type="entry name" value="Flagellin_C"/>
    <property type="match status" value="1"/>
</dbReference>
<comment type="subcellular location">
    <subcellularLocation>
        <location evidence="1">Bacterial flagellum</location>
    </subcellularLocation>
</comment>
<keyword evidence="6" id="KW-0969">Cilium</keyword>
<keyword evidence="3" id="KW-0975">Bacterial flagellum</keyword>
<keyword evidence="7" id="KW-1185">Reference proteome</keyword>
<evidence type="ECO:0000259" key="5">
    <source>
        <dbReference type="Pfam" id="PF00700"/>
    </source>
</evidence>
<keyword evidence="6" id="KW-0966">Cell projection</keyword>
<feature type="domain" description="Flagellin N-terminal" evidence="4">
    <location>
        <begin position="6"/>
        <end position="140"/>
    </location>
</feature>